<dbReference type="GO" id="GO:0003697">
    <property type="term" value="F:single-stranded DNA binding"/>
    <property type="evidence" value="ECO:0007669"/>
    <property type="project" value="InterPro"/>
</dbReference>
<keyword evidence="4" id="KW-1185">Reference proteome</keyword>
<dbReference type="OrthoDB" id="9803716at2"/>
<evidence type="ECO:0000256" key="1">
    <source>
        <dbReference type="SAM" id="MobiDB-lite"/>
    </source>
</evidence>
<dbReference type="Proteomes" id="UP000199158">
    <property type="component" value="Unassembled WGS sequence"/>
</dbReference>
<evidence type="ECO:0000313" key="3">
    <source>
        <dbReference type="EMBL" id="SEM74640.1"/>
    </source>
</evidence>
<feature type="region of interest" description="Disordered" evidence="1">
    <location>
        <begin position="340"/>
        <end position="368"/>
    </location>
</feature>
<dbReference type="AlphaFoldDB" id="A0A1H8AV91"/>
<dbReference type="Pfam" id="PF08401">
    <property type="entry name" value="ArdcN"/>
    <property type="match status" value="1"/>
</dbReference>
<dbReference type="EMBL" id="FOCG01000001">
    <property type="protein sequence ID" value="SEM74640.1"/>
    <property type="molecule type" value="Genomic_DNA"/>
</dbReference>
<evidence type="ECO:0000259" key="2">
    <source>
        <dbReference type="Pfam" id="PF08401"/>
    </source>
</evidence>
<feature type="compositionally biased region" description="Polar residues" evidence="1">
    <location>
        <begin position="340"/>
        <end position="354"/>
    </location>
</feature>
<dbReference type="InterPro" id="IPR013610">
    <property type="entry name" value="ArdC_N"/>
</dbReference>
<reference evidence="3 4" key="1">
    <citation type="submission" date="2016-10" db="EMBL/GenBank/DDBJ databases">
        <authorList>
            <person name="de Groot N.N."/>
        </authorList>
    </citation>
    <scope>NUCLEOTIDE SEQUENCE [LARGE SCALE GENOMIC DNA]</scope>
    <source>
        <strain evidence="3 4">CGMCC 1.5070</strain>
    </source>
</reference>
<dbReference type="STRING" id="474960.SAMN05216180_1563"/>
<name>A0A1H8AV91_9FIRM</name>
<dbReference type="Gene3D" id="1.10.10.2910">
    <property type="match status" value="1"/>
</dbReference>
<accession>A0A1H8AV91</accession>
<feature type="domain" description="N-terminal" evidence="2">
    <location>
        <begin position="12"/>
        <end position="133"/>
    </location>
</feature>
<protein>
    <recommendedName>
        <fullName evidence="2">N-terminal domain-containing protein</fullName>
    </recommendedName>
</protein>
<dbReference type="RefSeq" id="WP_092753295.1">
    <property type="nucleotide sequence ID" value="NZ_RKRD01000001.1"/>
</dbReference>
<sequence length="368" mass="42076">MENTNDKKNPLKEITDRLEQGIKELFESERYRNYLNVMSKFHEYSINNMVLIAMQNPQATLVAGFNAWKKNFDRFVKRGEKSIKIIAPAPYKIKKNEEAINPETQKPIIGKDGKPVTETIEITIPAFKVVSVFDISQTEGKPLPELEIKELTGDVNNYATFFNALKEVSPFPIDFENITDGAKGYCNYIENRIAITEDLSEAQTIKTAIHEITHAKLHNYYGEKEKNVPIEQRKNRNTKEVEAESVAYTVCQHYGIDTSDYSFTYIASWSTGRNLDELKNSLETIRTTAAGLITDIDMKCKEITQQNARSTKDELEQLSKFAIQKKDEIKEKEICSSVHATTEKQPYANQQSSDTQKKPTILYEPIGY</sequence>
<proteinExistence type="predicted"/>
<organism evidence="3 4">
    <name type="scientific">Hydrogenoanaerobacterium saccharovorans</name>
    <dbReference type="NCBI Taxonomy" id="474960"/>
    <lineage>
        <taxon>Bacteria</taxon>
        <taxon>Bacillati</taxon>
        <taxon>Bacillota</taxon>
        <taxon>Clostridia</taxon>
        <taxon>Eubacteriales</taxon>
        <taxon>Oscillospiraceae</taxon>
        <taxon>Hydrogenoanaerobacterium</taxon>
    </lineage>
</organism>
<evidence type="ECO:0000313" key="4">
    <source>
        <dbReference type="Proteomes" id="UP000199158"/>
    </source>
</evidence>
<gene>
    <name evidence="3" type="ORF">SAMN05216180_1563</name>
</gene>